<dbReference type="Proteomes" id="UP000094801">
    <property type="component" value="Unassembled WGS sequence"/>
</dbReference>
<protein>
    <submittedName>
        <fullName evidence="1">Uncharacterized protein</fullName>
    </submittedName>
</protein>
<name>A0A1E4T7V6_9ASCO</name>
<dbReference type="OrthoDB" id="3993179at2759"/>
<keyword evidence="2" id="KW-1185">Reference proteome</keyword>
<evidence type="ECO:0000313" key="1">
    <source>
        <dbReference type="EMBL" id="ODV87825.1"/>
    </source>
</evidence>
<dbReference type="EMBL" id="KV453847">
    <property type="protein sequence ID" value="ODV87825.1"/>
    <property type="molecule type" value="Genomic_DNA"/>
</dbReference>
<reference evidence="2" key="1">
    <citation type="submission" date="2016-04" db="EMBL/GenBank/DDBJ databases">
        <title>Comparative genomics of biotechnologically important yeasts.</title>
        <authorList>
            <consortium name="DOE Joint Genome Institute"/>
            <person name="Riley R."/>
            <person name="Haridas S."/>
            <person name="Wolfe K.H."/>
            <person name="Lopes M.R."/>
            <person name="Hittinger C.T."/>
            <person name="Goker M."/>
            <person name="Salamov A."/>
            <person name="Wisecaver J."/>
            <person name="Long T.M."/>
            <person name="Aerts A.L."/>
            <person name="Barry K."/>
            <person name="Choi C."/>
            <person name="Clum A."/>
            <person name="Coughlan A.Y."/>
            <person name="Deshpande S."/>
            <person name="Douglass A.P."/>
            <person name="Hanson S.J."/>
            <person name="Klenk H.-P."/>
            <person name="Labutti K."/>
            <person name="Lapidus A."/>
            <person name="Lindquist E."/>
            <person name="Lipzen A."/>
            <person name="Meier-Kolthoff J.P."/>
            <person name="Ohm R.A."/>
            <person name="Otillar R.P."/>
            <person name="Pangilinan J."/>
            <person name="Peng Y."/>
            <person name="Rokas A."/>
            <person name="Rosa C.A."/>
            <person name="Scheuner C."/>
            <person name="Sibirny A.A."/>
            <person name="Slot J.C."/>
            <person name="Stielow J.B."/>
            <person name="Sun H."/>
            <person name="Kurtzman C.P."/>
            <person name="Blackwell M."/>
            <person name="Grigoriev I.V."/>
            <person name="Jeffries T.W."/>
        </authorList>
    </citation>
    <scope>NUCLEOTIDE SEQUENCE [LARGE SCALE GENOMIC DNA]</scope>
    <source>
        <strain evidence="2">NRRL YB-2248</strain>
    </source>
</reference>
<sequence>MSGATKFVFFCSLNSFYWPNHVSLLSCCFQRPRFTFESLRININYTKQRGMSARKVFTSWWRPKVPFFYDSGILRNPSPGSLRKRFTSGFMFTRPRMMHTSTKRPTPFKGSSSKDKWGVMDDIKLLSFGSHLIFLLMLPTMAKHFSTKVNVIRDNSLSATEFDSSSKFPSYIAHTARDRSLLNHHTDIGNIKKFLITGKQHNQHELQEALKLKEDEEINSRCIKIAIPTRKRKTNKINKKQDGISIDGNKNTNITNSLAFDSTLPMTPDQLTAALGGIISYPSTVEKSINLSENIQLLPQNLMKGSVADKIRLYGDHEHVSLNQQHKNSVYKAMVELTNKTCPKSVSIPYGSSYTIKHSILPADILERMDANYRSFQQDSSNPEQFDHFVQNLCDITEQSFTINMDHDKLFLKMFSQLHSLRLHNLVNVLVETILSTSSEIKSIDPKIKLAKLRQTIKYNHEVSKAYTGSRSKRSIKLDAVAQQERESKYTLSSLKNSSWVRRMISDFKSFESLISFALTADIPVRFIESLIALKYMDMPADGQHRQQLRELTKIKKLLVDGGYEGSSYFKAVISRVEDLMTKV</sequence>
<accession>A0A1E4T7V6</accession>
<organism evidence="1 2">
    <name type="scientific">[Candida] arabinofermentans NRRL YB-2248</name>
    <dbReference type="NCBI Taxonomy" id="983967"/>
    <lineage>
        <taxon>Eukaryota</taxon>
        <taxon>Fungi</taxon>
        <taxon>Dikarya</taxon>
        <taxon>Ascomycota</taxon>
        <taxon>Saccharomycotina</taxon>
        <taxon>Pichiomycetes</taxon>
        <taxon>Pichiales</taxon>
        <taxon>Pichiaceae</taxon>
        <taxon>Ogataea</taxon>
        <taxon>Ogataea/Candida clade</taxon>
    </lineage>
</organism>
<evidence type="ECO:0000313" key="2">
    <source>
        <dbReference type="Proteomes" id="UP000094801"/>
    </source>
</evidence>
<proteinExistence type="predicted"/>
<gene>
    <name evidence="1" type="ORF">CANARDRAFT_53017</name>
</gene>
<dbReference type="PROSITE" id="PS51257">
    <property type="entry name" value="PROKAR_LIPOPROTEIN"/>
    <property type="match status" value="1"/>
</dbReference>
<dbReference type="AlphaFoldDB" id="A0A1E4T7V6"/>